<keyword evidence="4" id="KW-1185">Reference proteome</keyword>
<protein>
    <submittedName>
        <fullName evidence="3">Universal stress protein</fullName>
    </submittedName>
</protein>
<name>A0AA97HR19_9FLAO</name>
<proteinExistence type="inferred from homology"/>
<dbReference type="PANTHER" id="PTHR46268:SF6">
    <property type="entry name" value="UNIVERSAL STRESS PROTEIN UP12"/>
    <property type="match status" value="1"/>
</dbReference>
<gene>
    <name evidence="3" type="ORF">RNZ46_13290</name>
</gene>
<dbReference type="Pfam" id="PF00582">
    <property type="entry name" value="Usp"/>
    <property type="match status" value="1"/>
</dbReference>
<dbReference type="Gene3D" id="3.40.50.12370">
    <property type="match status" value="1"/>
</dbReference>
<evidence type="ECO:0000313" key="3">
    <source>
        <dbReference type="EMBL" id="WOD42963.1"/>
    </source>
</evidence>
<dbReference type="Proteomes" id="UP001302486">
    <property type="component" value="Chromosome"/>
</dbReference>
<reference evidence="4" key="1">
    <citation type="submission" date="2024-06" db="EMBL/GenBank/DDBJ databases">
        <title>Hwangdonia haimaensis gen. nov., sp. nov., a member of the family Flavobacteriaceae isolated from the haima cold seep.</title>
        <authorList>
            <person name="Li J."/>
        </authorList>
    </citation>
    <scope>NUCLEOTIDE SEQUENCE [LARGE SCALE GENOMIC DNA]</scope>
    <source>
        <strain evidence="4">SCSIO 19198</strain>
    </source>
</reference>
<dbReference type="KEGG" id="hws:RNZ46_13290"/>
<evidence type="ECO:0000256" key="1">
    <source>
        <dbReference type="ARBA" id="ARBA00008791"/>
    </source>
</evidence>
<evidence type="ECO:0000313" key="4">
    <source>
        <dbReference type="Proteomes" id="UP001302486"/>
    </source>
</evidence>
<dbReference type="RefSeq" id="WP_316982653.1">
    <property type="nucleotide sequence ID" value="NZ_CP136521.1"/>
</dbReference>
<dbReference type="InterPro" id="IPR006016">
    <property type="entry name" value="UspA"/>
</dbReference>
<accession>A0AA97HR19</accession>
<organism evidence="3 4">
    <name type="scientific">Hwangdonia lutea</name>
    <dbReference type="NCBI Taxonomy" id="3075823"/>
    <lineage>
        <taxon>Bacteria</taxon>
        <taxon>Pseudomonadati</taxon>
        <taxon>Bacteroidota</taxon>
        <taxon>Flavobacteriia</taxon>
        <taxon>Flavobacteriales</taxon>
        <taxon>Flavobacteriaceae</taxon>
        <taxon>Hwangdonia</taxon>
    </lineage>
</organism>
<dbReference type="PANTHER" id="PTHR46268">
    <property type="entry name" value="STRESS RESPONSE PROTEIN NHAX"/>
    <property type="match status" value="1"/>
</dbReference>
<comment type="similarity">
    <text evidence="1">Belongs to the universal stress protein A family.</text>
</comment>
<sequence>MKRHILLPTDFSDNSWSAIVYALKLYANEPCTFYFLNSVAIKVSKLSNLSNKLSTIMREDAKTELKDLKALAETSTTNTNHDFLTILSSEDLISAIKNAVKKWQIDVIVMGTKGATGAKEFFFGSNTMRVINSFRNCPVLIVPEEFDFVTPKQIAFPTDYNRFYGKAEIEPLTKLADLHDSKIRIVHINEKEELSDIQEYNLMILQSHLNNYDYSLHWMPKYDKKTAEINDFIEELNIDMLAMVNYKQSFIEKIVNEPIIKKIGFKPNIPFLVIPE</sequence>
<dbReference type="SUPFAM" id="SSF52402">
    <property type="entry name" value="Adenine nucleotide alpha hydrolases-like"/>
    <property type="match status" value="2"/>
</dbReference>
<feature type="domain" description="UspA" evidence="2">
    <location>
        <begin position="2"/>
        <end position="143"/>
    </location>
</feature>
<dbReference type="AlphaFoldDB" id="A0AA97HR19"/>
<evidence type="ECO:0000259" key="2">
    <source>
        <dbReference type="Pfam" id="PF00582"/>
    </source>
</evidence>
<dbReference type="EMBL" id="CP136521">
    <property type="protein sequence ID" value="WOD42963.1"/>
    <property type="molecule type" value="Genomic_DNA"/>
</dbReference>
<dbReference type="CDD" id="cd00293">
    <property type="entry name" value="USP-like"/>
    <property type="match status" value="1"/>
</dbReference>